<organism evidence="1 2">
    <name type="scientific">Roseisalinus antarcticus</name>
    <dbReference type="NCBI Taxonomy" id="254357"/>
    <lineage>
        <taxon>Bacteria</taxon>
        <taxon>Pseudomonadati</taxon>
        <taxon>Pseudomonadota</taxon>
        <taxon>Alphaproteobacteria</taxon>
        <taxon>Rhodobacterales</taxon>
        <taxon>Roseobacteraceae</taxon>
        <taxon>Roseisalinus</taxon>
    </lineage>
</organism>
<name>A0A1Y5TX79_9RHOB</name>
<reference evidence="1 2" key="1">
    <citation type="submission" date="2017-03" db="EMBL/GenBank/DDBJ databases">
        <authorList>
            <person name="Afonso C.L."/>
            <person name="Miller P.J."/>
            <person name="Scott M.A."/>
            <person name="Spackman E."/>
            <person name="Goraichik I."/>
            <person name="Dimitrov K.M."/>
            <person name="Suarez D.L."/>
            <person name="Swayne D.E."/>
        </authorList>
    </citation>
    <scope>NUCLEOTIDE SEQUENCE [LARGE SCALE GENOMIC DNA]</scope>
    <source>
        <strain evidence="1 2">CECT 7023</strain>
    </source>
</reference>
<dbReference type="AlphaFoldDB" id="A0A1Y5TX79"/>
<gene>
    <name evidence="1" type="ORF">ROA7023_03448</name>
</gene>
<evidence type="ECO:0008006" key="3">
    <source>
        <dbReference type="Google" id="ProtNLM"/>
    </source>
</evidence>
<keyword evidence="2" id="KW-1185">Reference proteome</keyword>
<sequence length="248" mass="27024">MSTAKSPIQGDVLLGCIHERGQLRELAGMGERIALKVDLQRCQVVDRTRAVAALMPSCASLPLGRLLCSRLPGSGWPEPDRPWTVSRRRGREPLGARHVRHWSDDNGELCQRLLRSPPGLREGGIVGAGAQSGDAQRHAARPGLPVPVTATNRLRKTLDALLAIVGAGLGADLIVPAIGPPDRSLDGRIPSCRHPAPQVRQAMEGRHRRCRRVETTLHCVKLLGQRLMARDFDRQVAELQIRIAVLNG</sequence>
<proteinExistence type="predicted"/>
<protein>
    <recommendedName>
        <fullName evidence="3">Transposase DDE domain-containing protein</fullName>
    </recommendedName>
</protein>
<dbReference type="EMBL" id="FWFZ01000023">
    <property type="protein sequence ID" value="SLN70513.1"/>
    <property type="molecule type" value="Genomic_DNA"/>
</dbReference>
<evidence type="ECO:0000313" key="2">
    <source>
        <dbReference type="Proteomes" id="UP000193900"/>
    </source>
</evidence>
<evidence type="ECO:0000313" key="1">
    <source>
        <dbReference type="EMBL" id="SLN70513.1"/>
    </source>
</evidence>
<dbReference type="Proteomes" id="UP000193900">
    <property type="component" value="Unassembled WGS sequence"/>
</dbReference>
<accession>A0A1Y5TX79</accession>